<keyword evidence="2" id="KW-0472">Membrane</keyword>
<keyword evidence="5" id="KW-1185">Reference proteome</keyword>
<dbReference type="PANTHER" id="PTHR30336:SF20">
    <property type="entry name" value="DUF218 DOMAIN-CONTAINING PROTEIN"/>
    <property type="match status" value="1"/>
</dbReference>
<name>A0ABW1V0B9_9BACL</name>
<evidence type="ECO:0000256" key="2">
    <source>
        <dbReference type="SAM" id="Phobius"/>
    </source>
</evidence>
<sequence length="316" mass="35110">MNTSTTTGSKQQKSKVNSKPSSNRAASKPPNKRNTAGAAKRRNTAYDEWFDVTAQPSASSRSSSSSSTRSKSATSASAQASSKAPAAIKSAAAAKAVKKASTKKKRTTKPKRRKLGPLALLIRLTIAAVCLVLCWCLYAYYVVIFHEQQPLAKAEAGIVLGAALWNEQPSPALKERLDYAIELYEGGYVEYLILSGGKPENRRGLTEAEGMQQYLIKAGIPEDRLLLERQSRDTYQNLMYSQRVMDTYGLNSVMIITHHYHTKRAKDIANYVGMPHVQTAGFQTEVLNESYHYTREMLAYTKWQLNKLFIPLGFMI</sequence>
<organism evidence="4 5">
    <name type="scientific">Paenibacillus septentrionalis</name>
    <dbReference type="NCBI Taxonomy" id="429342"/>
    <lineage>
        <taxon>Bacteria</taxon>
        <taxon>Bacillati</taxon>
        <taxon>Bacillota</taxon>
        <taxon>Bacilli</taxon>
        <taxon>Bacillales</taxon>
        <taxon>Paenibacillaceae</taxon>
        <taxon>Paenibacillus</taxon>
    </lineage>
</organism>
<keyword evidence="2" id="KW-1133">Transmembrane helix</keyword>
<dbReference type="Pfam" id="PF02698">
    <property type="entry name" value="DUF218"/>
    <property type="match status" value="1"/>
</dbReference>
<dbReference type="RefSeq" id="WP_379232259.1">
    <property type="nucleotide sequence ID" value="NZ_JBHSTE010000002.1"/>
</dbReference>
<accession>A0ABW1V0B9</accession>
<dbReference type="InterPro" id="IPR014729">
    <property type="entry name" value="Rossmann-like_a/b/a_fold"/>
</dbReference>
<feature type="domain" description="DUF218" evidence="3">
    <location>
        <begin position="156"/>
        <end position="298"/>
    </location>
</feature>
<keyword evidence="2" id="KW-0812">Transmembrane</keyword>
<feature type="compositionally biased region" description="Low complexity" evidence="1">
    <location>
        <begin position="54"/>
        <end position="80"/>
    </location>
</feature>
<comment type="caution">
    <text evidence="4">The sequence shown here is derived from an EMBL/GenBank/DDBJ whole genome shotgun (WGS) entry which is preliminary data.</text>
</comment>
<protein>
    <submittedName>
        <fullName evidence="4">YdcF family protein</fullName>
    </submittedName>
</protein>
<gene>
    <name evidence="4" type="ORF">ACFP56_06020</name>
</gene>
<dbReference type="Proteomes" id="UP001596233">
    <property type="component" value="Unassembled WGS sequence"/>
</dbReference>
<dbReference type="CDD" id="cd06259">
    <property type="entry name" value="YdcF-like"/>
    <property type="match status" value="1"/>
</dbReference>
<evidence type="ECO:0000256" key="1">
    <source>
        <dbReference type="SAM" id="MobiDB-lite"/>
    </source>
</evidence>
<dbReference type="Gene3D" id="3.40.50.620">
    <property type="entry name" value="HUPs"/>
    <property type="match status" value="1"/>
</dbReference>
<dbReference type="InterPro" id="IPR003848">
    <property type="entry name" value="DUF218"/>
</dbReference>
<reference evidence="5" key="1">
    <citation type="journal article" date="2019" name="Int. J. Syst. Evol. Microbiol.">
        <title>The Global Catalogue of Microorganisms (GCM) 10K type strain sequencing project: providing services to taxonomists for standard genome sequencing and annotation.</title>
        <authorList>
            <consortium name="The Broad Institute Genomics Platform"/>
            <consortium name="The Broad Institute Genome Sequencing Center for Infectious Disease"/>
            <person name="Wu L."/>
            <person name="Ma J."/>
        </authorList>
    </citation>
    <scope>NUCLEOTIDE SEQUENCE [LARGE SCALE GENOMIC DNA]</scope>
    <source>
        <strain evidence="5">PCU 280</strain>
    </source>
</reference>
<dbReference type="PANTHER" id="PTHR30336">
    <property type="entry name" value="INNER MEMBRANE PROTEIN, PROBABLE PERMEASE"/>
    <property type="match status" value="1"/>
</dbReference>
<proteinExistence type="predicted"/>
<evidence type="ECO:0000259" key="3">
    <source>
        <dbReference type="Pfam" id="PF02698"/>
    </source>
</evidence>
<dbReference type="InterPro" id="IPR051599">
    <property type="entry name" value="Cell_Envelope_Assoc"/>
</dbReference>
<feature type="region of interest" description="Disordered" evidence="1">
    <location>
        <begin position="1"/>
        <end position="80"/>
    </location>
</feature>
<feature type="compositionally biased region" description="Low complexity" evidence="1">
    <location>
        <begin position="1"/>
        <end position="15"/>
    </location>
</feature>
<feature type="transmembrane region" description="Helical" evidence="2">
    <location>
        <begin position="115"/>
        <end position="141"/>
    </location>
</feature>
<evidence type="ECO:0000313" key="5">
    <source>
        <dbReference type="Proteomes" id="UP001596233"/>
    </source>
</evidence>
<evidence type="ECO:0000313" key="4">
    <source>
        <dbReference type="EMBL" id="MFC6332172.1"/>
    </source>
</evidence>
<dbReference type="EMBL" id="JBHSTE010000002">
    <property type="protein sequence ID" value="MFC6332172.1"/>
    <property type="molecule type" value="Genomic_DNA"/>
</dbReference>